<dbReference type="Gene3D" id="3.40.50.720">
    <property type="entry name" value="NAD(P)-binding Rossmann-like Domain"/>
    <property type="match status" value="1"/>
</dbReference>
<dbReference type="GeneID" id="63705954"/>
<name>A0A135LJB1_PENPA</name>
<comment type="similarity">
    <text evidence="1">Belongs to the NmrA-type oxidoreductase family.</text>
</comment>
<sequence length="350" mass="39019">MFAYTVQGTVSPMHGADGASKGGSVARSLLDNESFEVRCITRDASSPQAKALTTLGAKVVQADATQRLELEKVLLGCSGLFVNYSVYGADIDEAEQLGKDIFLAAAAAGIKQVVFSSEPHPEKLTSGKVPLDYLDVKARVYEWVYQTQNFDSFTPIMPGWFMENMQDSLMQTLLDGFPSKKDNEGYLTCRSPLWGGNEDVPWISIGDDFGDLVHGIFLDPIRWNHRPVQAVADPMSFGEMTRIFSLGTFPRKANTRHHELIFHLVTGQKTRYIPCDLSEVVFGVKYDNLKNQDPSALFRYAQLRDGEYYGNGPTDNRTANQLKKAAFKAKGGKGRETLLTLREYIEREFT</sequence>
<dbReference type="Pfam" id="PF05368">
    <property type="entry name" value="NmrA"/>
    <property type="match status" value="1"/>
</dbReference>
<evidence type="ECO:0000313" key="4">
    <source>
        <dbReference type="EMBL" id="KXG49071.1"/>
    </source>
</evidence>
<keyword evidence="2" id="KW-0521">NADP</keyword>
<protein>
    <recommendedName>
        <fullName evidence="3">NmrA-like domain-containing protein</fullName>
    </recommendedName>
</protein>
<dbReference type="AlphaFoldDB" id="A0A135LJB1"/>
<organism evidence="4 5">
    <name type="scientific">Penicillium patulum</name>
    <name type="common">Penicillium griseofulvum</name>
    <dbReference type="NCBI Taxonomy" id="5078"/>
    <lineage>
        <taxon>Eukaryota</taxon>
        <taxon>Fungi</taxon>
        <taxon>Dikarya</taxon>
        <taxon>Ascomycota</taxon>
        <taxon>Pezizomycotina</taxon>
        <taxon>Eurotiomycetes</taxon>
        <taxon>Eurotiomycetidae</taxon>
        <taxon>Eurotiales</taxon>
        <taxon>Aspergillaceae</taxon>
        <taxon>Penicillium</taxon>
    </lineage>
</organism>
<dbReference type="InterPro" id="IPR008030">
    <property type="entry name" value="NmrA-like"/>
</dbReference>
<dbReference type="InterPro" id="IPR051164">
    <property type="entry name" value="NmrA-like_oxidored"/>
</dbReference>
<dbReference type="SUPFAM" id="SSF51735">
    <property type="entry name" value="NAD(P)-binding Rossmann-fold domains"/>
    <property type="match status" value="1"/>
</dbReference>
<dbReference type="OMA" id="WEAYDTH"/>
<dbReference type="Gene3D" id="3.90.25.10">
    <property type="entry name" value="UDP-galactose 4-epimerase, domain 1"/>
    <property type="match status" value="1"/>
</dbReference>
<proteinExistence type="inferred from homology"/>
<evidence type="ECO:0000256" key="2">
    <source>
        <dbReference type="ARBA" id="ARBA00022857"/>
    </source>
</evidence>
<dbReference type="RefSeq" id="XP_040647607.1">
    <property type="nucleotide sequence ID" value="XM_040790654.1"/>
</dbReference>
<comment type="caution">
    <text evidence="4">The sequence shown here is derived from an EMBL/GenBank/DDBJ whole genome shotgun (WGS) entry which is preliminary data.</text>
</comment>
<evidence type="ECO:0000313" key="5">
    <source>
        <dbReference type="Proteomes" id="UP000070168"/>
    </source>
</evidence>
<dbReference type="GO" id="GO:0005634">
    <property type="term" value="C:nucleus"/>
    <property type="evidence" value="ECO:0007669"/>
    <property type="project" value="TreeGrafter"/>
</dbReference>
<dbReference type="PANTHER" id="PTHR42748:SF7">
    <property type="entry name" value="NMRA LIKE REDOX SENSOR 1-RELATED"/>
    <property type="match status" value="1"/>
</dbReference>
<dbReference type="PANTHER" id="PTHR42748">
    <property type="entry name" value="NITROGEN METABOLITE REPRESSION PROTEIN NMRA FAMILY MEMBER"/>
    <property type="match status" value="1"/>
</dbReference>
<evidence type="ECO:0000256" key="1">
    <source>
        <dbReference type="ARBA" id="ARBA00006328"/>
    </source>
</evidence>
<dbReference type="InterPro" id="IPR036291">
    <property type="entry name" value="NAD(P)-bd_dom_sf"/>
</dbReference>
<dbReference type="STRING" id="5078.A0A135LJB1"/>
<reference evidence="4 5" key="1">
    <citation type="journal article" date="2016" name="BMC Genomics">
        <title>Genome sequencing and secondary metabolism of the postharvest pathogen Penicillium griseofulvum.</title>
        <authorList>
            <person name="Banani H."/>
            <person name="Marcet-Houben M."/>
            <person name="Ballester A.R."/>
            <person name="Abbruscato P."/>
            <person name="Gonzalez-Candelas L."/>
            <person name="Gabaldon T."/>
            <person name="Spadaro D."/>
        </authorList>
    </citation>
    <scope>NUCLEOTIDE SEQUENCE [LARGE SCALE GENOMIC DNA]</scope>
    <source>
        <strain evidence="4 5">PG3</strain>
    </source>
</reference>
<dbReference type="OrthoDB" id="300709at2759"/>
<gene>
    <name evidence="4" type="ORF">PGRI_029410</name>
</gene>
<dbReference type="EMBL" id="LHQR01000065">
    <property type="protein sequence ID" value="KXG49071.1"/>
    <property type="molecule type" value="Genomic_DNA"/>
</dbReference>
<evidence type="ECO:0000259" key="3">
    <source>
        <dbReference type="Pfam" id="PF05368"/>
    </source>
</evidence>
<feature type="domain" description="NmrA-like" evidence="3">
    <location>
        <begin position="20"/>
        <end position="245"/>
    </location>
</feature>
<dbReference type="Proteomes" id="UP000070168">
    <property type="component" value="Unassembled WGS sequence"/>
</dbReference>
<accession>A0A135LJB1</accession>
<keyword evidence="5" id="KW-1185">Reference proteome</keyword>